<gene>
    <name evidence="1" type="ORF">POL58_46655</name>
</gene>
<dbReference type="Pfam" id="PF06224">
    <property type="entry name" value="AlkZ-like"/>
    <property type="match status" value="1"/>
</dbReference>
<name>A0ABT5BMC7_9BACT</name>
<accession>A0ABT5BMC7</accession>
<keyword evidence="2" id="KW-1185">Reference proteome</keyword>
<dbReference type="PANTHER" id="PTHR30528">
    <property type="entry name" value="CYTOPLASMIC PROTEIN"/>
    <property type="match status" value="1"/>
</dbReference>
<dbReference type="InterPro" id="IPR009351">
    <property type="entry name" value="AlkZ-like"/>
</dbReference>
<dbReference type="RefSeq" id="WP_272010272.1">
    <property type="nucleotide sequence ID" value="NZ_JAQNDN010000027.1"/>
</dbReference>
<proteinExistence type="predicted"/>
<dbReference type="Proteomes" id="UP001217838">
    <property type="component" value="Unassembled WGS sequence"/>
</dbReference>
<dbReference type="EMBL" id="JAQNDN010000027">
    <property type="protein sequence ID" value="MDC0675313.1"/>
    <property type="molecule type" value="Genomic_DNA"/>
</dbReference>
<reference evidence="1 2" key="1">
    <citation type="submission" date="2022-11" db="EMBL/GenBank/DDBJ databases">
        <title>Minimal conservation of predation-associated metabolite biosynthetic gene clusters underscores biosynthetic potential of Myxococcota including descriptions for ten novel species: Archangium lansinium sp. nov., Myxococcus landrumus sp. nov., Nannocystis bai.</title>
        <authorList>
            <person name="Ahearne A."/>
            <person name="Stevens C."/>
            <person name="Dowd S."/>
        </authorList>
    </citation>
    <scope>NUCLEOTIDE SEQUENCE [LARGE SCALE GENOMIC DNA]</scope>
    <source>
        <strain evidence="1 2">NCELM</strain>
    </source>
</reference>
<protein>
    <submittedName>
        <fullName evidence="1">Crosslink repair DNA glycosylase YcaQ family protein</fullName>
    </submittedName>
</protein>
<sequence>MMRITAHQARLIHLAAQGLVARPRRRAGKADVLAAIARMRVLQIDTIHVVARSPYLVLYSRLGPWEPRWLDELLAEGRIFECWAHEACFAPFADYELHRRHAERGCSNHWSMKSAARTHAAQAVGVAGLLEHIRTHGPVKAAEFERKDGAKGGGWWGWKDEKRWLEALFARGDLMIARRENFQRVYDLAGRVLAKARTLGDPAAVADEGAMREAFTLGAVRALGVTQSRFVNDYFRSGNLLKDPALDRHVVRGELLRIDVDGWATPGYVHCDHADLLAQARAGHLRATHTTLLSPFDPVVWHRERAAVMFGFDYRIECYVPAPKRRWGYYVLPILHRGRLVGRLDAKAHRGERVFEVKALYLEPDVAPTPALATAIAAAIDDCAGWHATPRVKLGRCDPGAFRRELSAALRERAGA</sequence>
<evidence type="ECO:0000313" key="1">
    <source>
        <dbReference type="EMBL" id="MDC0675313.1"/>
    </source>
</evidence>
<dbReference type="PANTHER" id="PTHR30528:SF0">
    <property type="entry name" value="CYTOPLASMIC PROTEIN"/>
    <property type="match status" value="1"/>
</dbReference>
<organism evidence="1 2">
    <name type="scientific">Nannocystis radixulma</name>
    <dbReference type="NCBI Taxonomy" id="2995305"/>
    <lineage>
        <taxon>Bacteria</taxon>
        <taxon>Pseudomonadati</taxon>
        <taxon>Myxococcota</taxon>
        <taxon>Polyangia</taxon>
        <taxon>Nannocystales</taxon>
        <taxon>Nannocystaceae</taxon>
        <taxon>Nannocystis</taxon>
    </lineage>
</organism>
<comment type="caution">
    <text evidence="1">The sequence shown here is derived from an EMBL/GenBank/DDBJ whole genome shotgun (WGS) entry which is preliminary data.</text>
</comment>
<evidence type="ECO:0000313" key="2">
    <source>
        <dbReference type="Proteomes" id="UP001217838"/>
    </source>
</evidence>